<evidence type="ECO:0000313" key="2">
    <source>
        <dbReference type="Proteomes" id="UP001472677"/>
    </source>
</evidence>
<reference evidence="1 2" key="1">
    <citation type="journal article" date="2024" name="G3 (Bethesda)">
        <title>Genome assembly of Hibiscus sabdariffa L. provides insights into metabolisms of medicinal natural products.</title>
        <authorList>
            <person name="Kim T."/>
        </authorList>
    </citation>
    <scope>NUCLEOTIDE SEQUENCE [LARGE SCALE GENOMIC DNA]</scope>
    <source>
        <strain evidence="1">TK-2024</strain>
        <tissue evidence="1">Old leaves</tissue>
    </source>
</reference>
<evidence type="ECO:0000313" key="1">
    <source>
        <dbReference type="EMBL" id="KAK8512411.1"/>
    </source>
</evidence>
<sequence>MGCRDGLPGQSVVDRVTNRIRVGFNGWRVKLKGGGQGGCSGDSMVGVVSLRELLGSSRFRGSRGVGSRIMGARFWLWELKMGGRAMVDENGRTRCVAALAKGTMVAGRVHCWGPWGLVRCWSSSSG</sequence>
<name>A0ABR2BZ96_9ROSI</name>
<keyword evidence="2" id="KW-1185">Reference proteome</keyword>
<dbReference type="EMBL" id="JBBPBM010000072">
    <property type="protein sequence ID" value="KAK8512411.1"/>
    <property type="molecule type" value="Genomic_DNA"/>
</dbReference>
<organism evidence="1 2">
    <name type="scientific">Hibiscus sabdariffa</name>
    <name type="common">roselle</name>
    <dbReference type="NCBI Taxonomy" id="183260"/>
    <lineage>
        <taxon>Eukaryota</taxon>
        <taxon>Viridiplantae</taxon>
        <taxon>Streptophyta</taxon>
        <taxon>Embryophyta</taxon>
        <taxon>Tracheophyta</taxon>
        <taxon>Spermatophyta</taxon>
        <taxon>Magnoliopsida</taxon>
        <taxon>eudicotyledons</taxon>
        <taxon>Gunneridae</taxon>
        <taxon>Pentapetalae</taxon>
        <taxon>rosids</taxon>
        <taxon>malvids</taxon>
        <taxon>Malvales</taxon>
        <taxon>Malvaceae</taxon>
        <taxon>Malvoideae</taxon>
        <taxon>Hibiscus</taxon>
    </lineage>
</organism>
<comment type="caution">
    <text evidence="1">The sequence shown here is derived from an EMBL/GenBank/DDBJ whole genome shotgun (WGS) entry which is preliminary data.</text>
</comment>
<protein>
    <submittedName>
        <fullName evidence="1">Uncharacterized protein</fullName>
    </submittedName>
</protein>
<accession>A0ABR2BZ96</accession>
<proteinExistence type="predicted"/>
<gene>
    <name evidence="1" type="ORF">V6N12_074990</name>
</gene>
<dbReference type="Proteomes" id="UP001472677">
    <property type="component" value="Unassembled WGS sequence"/>
</dbReference>